<evidence type="ECO:0000313" key="1">
    <source>
        <dbReference type="EMBL" id="KND01870.1"/>
    </source>
</evidence>
<proteinExistence type="predicted"/>
<dbReference type="GO" id="GO:0051225">
    <property type="term" value="P:spindle assembly"/>
    <property type="evidence" value="ECO:0007669"/>
    <property type="project" value="InterPro"/>
</dbReference>
<organism evidence="1 2">
    <name type="scientific">Spizellomyces punctatus (strain DAOM BR117)</name>
    <dbReference type="NCBI Taxonomy" id="645134"/>
    <lineage>
        <taxon>Eukaryota</taxon>
        <taxon>Fungi</taxon>
        <taxon>Fungi incertae sedis</taxon>
        <taxon>Chytridiomycota</taxon>
        <taxon>Chytridiomycota incertae sedis</taxon>
        <taxon>Chytridiomycetes</taxon>
        <taxon>Spizellomycetales</taxon>
        <taxon>Spizellomycetaceae</taxon>
        <taxon>Spizellomyces</taxon>
    </lineage>
</organism>
<dbReference type="GO" id="GO:0070652">
    <property type="term" value="C:HAUS complex"/>
    <property type="evidence" value="ECO:0007669"/>
    <property type="project" value="InterPro"/>
</dbReference>
<dbReference type="GO" id="GO:0051011">
    <property type="term" value="F:microtubule minus-end binding"/>
    <property type="evidence" value="ECO:0007669"/>
    <property type="project" value="TreeGrafter"/>
</dbReference>
<dbReference type="EMBL" id="KQ257454">
    <property type="protein sequence ID" value="KND01870.1"/>
    <property type="molecule type" value="Genomic_DNA"/>
</dbReference>
<dbReference type="VEuPathDB" id="FungiDB:SPPG_03660"/>
<reference evidence="1 2" key="1">
    <citation type="submission" date="2009-08" db="EMBL/GenBank/DDBJ databases">
        <title>The Genome Sequence of Spizellomyces punctatus strain DAOM BR117.</title>
        <authorList>
            <consortium name="The Broad Institute Genome Sequencing Platform"/>
            <person name="Russ C."/>
            <person name="Cuomo C."/>
            <person name="Shea T."/>
            <person name="Young S.K."/>
            <person name="Zeng Q."/>
            <person name="Koehrsen M."/>
            <person name="Haas B."/>
            <person name="Borodovsky M."/>
            <person name="Guigo R."/>
            <person name="Alvarado L."/>
            <person name="Berlin A."/>
            <person name="Bochicchio J."/>
            <person name="Borenstein D."/>
            <person name="Chapman S."/>
            <person name="Chen Z."/>
            <person name="Engels R."/>
            <person name="Freedman E."/>
            <person name="Gellesch M."/>
            <person name="Goldberg J."/>
            <person name="Griggs A."/>
            <person name="Gujja S."/>
            <person name="Heiman D."/>
            <person name="Hepburn T."/>
            <person name="Howarth C."/>
            <person name="Jen D."/>
            <person name="Larson L."/>
            <person name="Lewis B."/>
            <person name="Mehta T."/>
            <person name="Park D."/>
            <person name="Pearson M."/>
            <person name="Roberts A."/>
            <person name="Saif S."/>
            <person name="Shenoy N."/>
            <person name="Sisk P."/>
            <person name="Stolte C."/>
            <person name="Sykes S."/>
            <person name="Thomson T."/>
            <person name="Walk T."/>
            <person name="White J."/>
            <person name="Yandava C."/>
            <person name="Burger G."/>
            <person name="Gray M.W."/>
            <person name="Holland P.W.H."/>
            <person name="King N."/>
            <person name="Lang F.B.F."/>
            <person name="Roger A.J."/>
            <person name="Ruiz-Trillo I."/>
            <person name="Lander E."/>
            <person name="Nusbaum C."/>
        </authorList>
    </citation>
    <scope>NUCLEOTIDE SEQUENCE [LARGE SCALE GENOMIC DNA]</scope>
    <source>
        <strain evidence="1 2">DAOM BR117</strain>
    </source>
</reference>
<dbReference type="Proteomes" id="UP000053201">
    <property type="component" value="Unassembled WGS sequence"/>
</dbReference>
<dbReference type="PANTHER" id="PTHR16219:SF1">
    <property type="entry name" value="HAUS AUGMIN-LIKE COMPLEX SUBUNIT 4"/>
    <property type="match status" value="1"/>
</dbReference>
<accession>A0A0L0HLT4</accession>
<gene>
    <name evidence="1" type="ORF">SPPG_03660</name>
</gene>
<dbReference type="InParanoid" id="A0A0L0HLT4"/>
<name>A0A0L0HLT4_SPIPD</name>
<sequence length="331" mass="37896">MVREIDHEEVLVSLVTKEIPKEEHSPKNASLLAAKRAFLEQQILYDEVTDIVLNLDPDTPEQDGNVEDNALFWEPLSNLLASAEVHETLQADSDEEVDKPTILGMDSERWDKLSHRTAVDQVPPELHQLLLNEVEHRLFKKCQFLSRCVYGQKTGTDPKLDAAKARGLATIAQARITRINEKKKEAMATRVRLACTFKLYFEKWSKLMQNLWTVILRYKCQLEPEKRAALEDYFSAIIDNIYLKMRCLKAEITLSMAEGDQAPVLRQTRTSLDAVKARLAERLREVDIQLVQYEHVGDEFARIVKTYSAIMRDIATVEEDIRQISTDSGGL</sequence>
<dbReference type="eggNOG" id="ENOG502SGPJ">
    <property type="taxonomic scope" value="Eukaryota"/>
</dbReference>
<dbReference type="OrthoDB" id="66964at2759"/>
<dbReference type="PANTHER" id="PTHR16219">
    <property type="entry name" value="AUGMIN SUBUNIT 4 FAMILY MEMBER"/>
    <property type="match status" value="1"/>
</dbReference>
<protein>
    <submittedName>
        <fullName evidence="1">Uncharacterized protein</fullName>
    </submittedName>
</protein>
<dbReference type="Pfam" id="PF14735">
    <property type="entry name" value="HAUS4"/>
    <property type="match status" value="1"/>
</dbReference>
<dbReference type="InterPro" id="IPR029327">
    <property type="entry name" value="HAUS4"/>
</dbReference>
<keyword evidence="2" id="KW-1185">Reference proteome</keyword>
<dbReference type="AlphaFoldDB" id="A0A0L0HLT4"/>
<evidence type="ECO:0000313" key="2">
    <source>
        <dbReference type="Proteomes" id="UP000053201"/>
    </source>
</evidence>
<dbReference type="RefSeq" id="XP_016609909.1">
    <property type="nucleotide sequence ID" value="XM_016751921.1"/>
</dbReference>
<dbReference type="GeneID" id="27687165"/>
<dbReference type="STRING" id="645134.A0A0L0HLT4"/>